<dbReference type="InterPro" id="IPR010093">
    <property type="entry name" value="SinI_DNA-bd"/>
</dbReference>
<dbReference type="Proteomes" id="UP000503840">
    <property type="component" value="Unassembled WGS sequence"/>
</dbReference>
<name>A0A7J0BJ95_9BACT</name>
<dbReference type="AlphaFoldDB" id="A0A7J0BJ95"/>
<accession>A0A7J0BJ95</accession>
<evidence type="ECO:0000259" key="1">
    <source>
        <dbReference type="Pfam" id="PF12728"/>
    </source>
</evidence>
<evidence type="ECO:0000313" key="3">
    <source>
        <dbReference type="Proteomes" id="UP000503840"/>
    </source>
</evidence>
<gene>
    <name evidence="2" type="ORF">DSM101010T_16670</name>
</gene>
<sequence length="75" mass="8717">MKATATEEYRDPKGNKGRRLNWKQACEMLGCSKSHFYNLINEGKLPAVRYGKVRGVWVHLSEIHNFLKQHQTTNT</sequence>
<proteinExistence type="predicted"/>
<keyword evidence="3" id="KW-1185">Reference proteome</keyword>
<comment type="caution">
    <text evidence="2">The sequence shown here is derived from an EMBL/GenBank/DDBJ whole genome shotgun (WGS) entry which is preliminary data.</text>
</comment>
<feature type="domain" description="Helix-turn-helix" evidence="1">
    <location>
        <begin position="23"/>
        <end position="70"/>
    </location>
</feature>
<dbReference type="GO" id="GO:0003677">
    <property type="term" value="F:DNA binding"/>
    <property type="evidence" value="ECO:0007669"/>
    <property type="project" value="InterPro"/>
</dbReference>
<dbReference type="Gene3D" id="1.10.238.160">
    <property type="match status" value="1"/>
</dbReference>
<dbReference type="Pfam" id="PF12728">
    <property type="entry name" value="HTH_17"/>
    <property type="match status" value="1"/>
</dbReference>
<dbReference type="RefSeq" id="WP_174404970.1">
    <property type="nucleotide sequence ID" value="NZ_BLVO01000013.1"/>
</dbReference>
<dbReference type="EMBL" id="BLVO01000013">
    <property type="protein sequence ID" value="GFM33302.1"/>
    <property type="molecule type" value="Genomic_DNA"/>
</dbReference>
<reference evidence="2 3" key="1">
    <citation type="submission" date="2020-05" db="EMBL/GenBank/DDBJ databases">
        <title>Draft genome sequence of Desulfovibrio sp. strain HN2T.</title>
        <authorList>
            <person name="Ueno A."/>
            <person name="Tamazawa S."/>
            <person name="Tamamura S."/>
            <person name="Murakami T."/>
            <person name="Kiyama T."/>
            <person name="Inomata H."/>
            <person name="Amano Y."/>
            <person name="Miyakawa K."/>
            <person name="Tamaki H."/>
            <person name="Naganuma T."/>
            <person name="Kaneko K."/>
        </authorList>
    </citation>
    <scope>NUCLEOTIDE SEQUENCE [LARGE SCALE GENOMIC DNA]</scope>
    <source>
        <strain evidence="2 3">HN2</strain>
    </source>
</reference>
<evidence type="ECO:0000313" key="2">
    <source>
        <dbReference type="EMBL" id="GFM33302.1"/>
    </source>
</evidence>
<dbReference type="InterPro" id="IPR041657">
    <property type="entry name" value="HTH_17"/>
</dbReference>
<organism evidence="2 3">
    <name type="scientific">Desulfovibrio subterraneus</name>
    <dbReference type="NCBI Taxonomy" id="2718620"/>
    <lineage>
        <taxon>Bacteria</taxon>
        <taxon>Pseudomonadati</taxon>
        <taxon>Thermodesulfobacteriota</taxon>
        <taxon>Desulfovibrionia</taxon>
        <taxon>Desulfovibrionales</taxon>
        <taxon>Desulfovibrionaceae</taxon>
        <taxon>Desulfovibrio</taxon>
    </lineage>
</organism>
<dbReference type="NCBIfam" id="TIGR01764">
    <property type="entry name" value="excise"/>
    <property type="match status" value="1"/>
</dbReference>
<protein>
    <recommendedName>
        <fullName evidence="1">Helix-turn-helix domain-containing protein</fullName>
    </recommendedName>
</protein>